<dbReference type="Gramene" id="ESW29871">
    <property type="protein sequence ID" value="ESW29871"/>
    <property type="gene ID" value="PHAVU_002G105600g"/>
</dbReference>
<dbReference type="AlphaFoldDB" id="V7CLT7"/>
<keyword evidence="2" id="KW-1185">Reference proteome</keyword>
<reference evidence="2" key="1">
    <citation type="journal article" date="2014" name="Nat. Genet.">
        <title>A reference genome for common bean and genome-wide analysis of dual domestications.</title>
        <authorList>
            <person name="Schmutz J."/>
            <person name="McClean P.E."/>
            <person name="Mamidi S."/>
            <person name="Wu G.A."/>
            <person name="Cannon S.B."/>
            <person name="Grimwood J."/>
            <person name="Jenkins J."/>
            <person name="Shu S."/>
            <person name="Song Q."/>
            <person name="Chavarro C."/>
            <person name="Torres-Torres M."/>
            <person name="Geffroy V."/>
            <person name="Moghaddam S.M."/>
            <person name="Gao D."/>
            <person name="Abernathy B."/>
            <person name="Barry K."/>
            <person name="Blair M."/>
            <person name="Brick M.A."/>
            <person name="Chovatia M."/>
            <person name="Gepts P."/>
            <person name="Goodstein D.M."/>
            <person name="Gonzales M."/>
            <person name="Hellsten U."/>
            <person name="Hyten D.L."/>
            <person name="Jia G."/>
            <person name="Kelly J.D."/>
            <person name="Kudrna D."/>
            <person name="Lee R."/>
            <person name="Richard M.M."/>
            <person name="Miklas P.N."/>
            <person name="Osorno J.M."/>
            <person name="Rodrigues J."/>
            <person name="Thareau V."/>
            <person name="Urrea C.A."/>
            <person name="Wang M."/>
            <person name="Yu Y."/>
            <person name="Zhang M."/>
            <person name="Wing R.A."/>
            <person name="Cregan P.B."/>
            <person name="Rokhsar D.S."/>
            <person name="Jackson S.A."/>
        </authorList>
    </citation>
    <scope>NUCLEOTIDE SEQUENCE [LARGE SCALE GENOMIC DNA]</scope>
    <source>
        <strain evidence="2">cv. G19833</strain>
    </source>
</reference>
<evidence type="ECO:0000313" key="2">
    <source>
        <dbReference type="Proteomes" id="UP000000226"/>
    </source>
</evidence>
<gene>
    <name evidence="1" type="ORF">PHAVU_002G105600g</name>
</gene>
<dbReference type="EMBL" id="CM002289">
    <property type="protein sequence ID" value="ESW29871.1"/>
    <property type="molecule type" value="Genomic_DNA"/>
</dbReference>
<protein>
    <submittedName>
        <fullName evidence="1">Uncharacterized protein</fullName>
    </submittedName>
</protein>
<name>V7CLT7_PHAVU</name>
<organism evidence="1 2">
    <name type="scientific">Phaseolus vulgaris</name>
    <name type="common">Kidney bean</name>
    <name type="synonym">French bean</name>
    <dbReference type="NCBI Taxonomy" id="3885"/>
    <lineage>
        <taxon>Eukaryota</taxon>
        <taxon>Viridiplantae</taxon>
        <taxon>Streptophyta</taxon>
        <taxon>Embryophyta</taxon>
        <taxon>Tracheophyta</taxon>
        <taxon>Spermatophyta</taxon>
        <taxon>Magnoliopsida</taxon>
        <taxon>eudicotyledons</taxon>
        <taxon>Gunneridae</taxon>
        <taxon>Pentapetalae</taxon>
        <taxon>rosids</taxon>
        <taxon>fabids</taxon>
        <taxon>Fabales</taxon>
        <taxon>Fabaceae</taxon>
        <taxon>Papilionoideae</taxon>
        <taxon>50 kb inversion clade</taxon>
        <taxon>NPAAA clade</taxon>
        <taxon>indigoferoid/millettioid clade</taxon>
        <taxon>Phaseoleae</taxon>
        <taxon>Phaseolus</taxon>
    </lineage>
</organism>
<sequence>MHTIFYTPHFSSPLSRLQLHYCRHRASSSPLSLQTLRASTSTPLALPTIQAPPTPASLTSSSLLRASSSLLPFASSDVTSGVAAYLLRVRANSCLRHQPFTQQHLRTLTTLKP</sequence>
<evidence type="ECO:0000313" key="1">
    <source>
        <dbReference type="EMBL" id="ESW29871.1"/>
    </source>
</evidence>
<dbReference type="Proteomes" id="UP000000226">
    <property type="component" value="Chromosome 2"/>
</dbReference>
<accession>V7CLT7</accession>
<proteinExistence type="predicted"/>